<dbReference type="InterPro" id="IPR013154">
    <property type="entry name" value="ADH-like_N"/>
</dbReference>
<dbReference type="InterPro" id="IPR011032">
    <property type="entry name" value="GroES-like_sf"/>
</dbReference>
<dbReference type="GO" id="GO:0008270">
    <property type="term" value="F:zinc ion binding"/>
    <property type="evidence" value="ECO:0007669"/>
    <property type="project" value="InterPro"/>
</dbReference>
<accession>A0A967B445</accession>
<dbReference type="InterPro" id="IPR020843">
    <property type="entry name" value="ER"/>
</dbReference>
<evidence type="ECO:0000256" key="2">
    <source>
        <dbReference type="ARBA" id="ARBA00008072"/>
    </source>
</evidence>
<evidence type="ECO:0000256" key="6">
    <source>
        <dbReference type="RuleBase" id="RU361277"/>
    </source>
</evidence>
<dbReference type="SMART" id="SM00829">
    <property type="entry name" value="PKS_ER"/>
    <property type="match status" value="1"/>
</dbReference>
<dbReference type="SUPFAM" id="SSF50129">
    <property type="entry name" value="GroES-like"/>
    <property type="match status" value="1"/>
</dbReference>
<dbReference type="PANTHER" id="PTHR43161">
    <property type="entry name" value="SORBITOL DEHYDROGENASE"/>
    <property type="match status" value="1"/>
</dbReference>
<keyword evidence="9" id="KW-1185">Reference proteome</keyword>
<keyword evidence="3 6" id="KW-0479">Metal-binding</keyword>
<dbReference type="Pfam" id="PF00107">
    <property type="entry name" value="ADH_zinc_N"/>
    <property type="match status" value="1"/>
</dbReference>
<comment type="caution">
    <text evidence="8">The sequence shown here is derived from an EMBL/GenBank/DDBJ whole genome shotgun (WGS) entry which is preliminary data.</text>
</comment>
<dbReference type="EMBL" id="JAAOIV010000001">
    <property type="protein sequence ID" value="NHN54236.1"/>
    <property type="molecule type" value="Genomic_DNA"/>
</dbReference>
<comment type="cofactor">
    <cofactor evidence="1 6">
        <name>Zn(2+)</name>
        <dbReference type="ChEBI" id="CHEBI:29105"/>
    </cofactor>
</comment>
<dbReference type="GO" id="GO:0016491">
    <property type="term" value="F:oxidoreductase activity"/>
    <property type="evidence" value="ECO:0007669"/>
    <property type="project" value="UniProtKB-KW"/>
</dbReference>
<keyword evidence="4 6" id="KW-0862">Zinc</keyword>
<dbReference type="Pfam" id="PF08240">
    <property type="entry name" value="ADH_N"/>
    <property type="match status" value="1"/>
</dbReference>
<feature type="domain" description="Enoyl reductase (ER)" evidence="7">
    <location>
        <begin position="10"/>
        <end position="337"/>
    </location>
</feature>
<evidence type="ECO:0000313" key="9">
    <source>
        <dbReference type="Proteomes" id="UP000744769"/>
    </source>
</evidence>
<evidence type="ECO:0000313" key="8">
    <source>
        <dbReference type="EMBL" id="NHN54236.1"/>
    </source>
</evidence>
<dbReference type="RefSeq" id="WP_166191567.1">
    <property type="nucleotide sequence ID" value="NZ_JAAOIV010000001.1"/>
</dbReference>
<evidence type="ECO:0000256" key="5">
    <source>
        <dbReference type="ARBA" id="ARBA00023002"/>
    </source>
</evidence>
<comment type="similarity">
    <text evidence="2 6">Belongs to the zinc-containing alcohol dehydrogenase family.</text>
</comment>
<evidence type="ECO:0000259" key="7">
    <source>
        <dbReference type="SMART" id="SM00829"/>
    </source>
</evidence>
<dbReference type="PANTHER" id="PTHR43161:SF9">
    <property type="entry name" value="SORBITOL DEHYDROGENASE"/>
    <property type="match status" value="1"/>
</dbReference>
<dbReference type="Gene3D" id="3.40.50.720">
    <property type="entry name" value="NAD(P)-binding Rossmann-like Domain"/>
    <property type="match status" value="1"/>
</dbReference>
<protein>
    <submittedName>
        <fullName evidence="8">L-idonate 5-dehydrogenase</fullName>
    </submittedName>
</protein>
<dbReference type="InterPro" id="IPR013149">
    <property type="entry name" value="ADH-like_C"/>
</dbReference>
<gene>
    <name evidence="8" type="ORF">G9U51_00360</name>
</gene>
<name>A0A967B445_9MICO</name>
<organism evidence="8 9">
    <name type="scientific">Metallococcus carri</name>
    <dbReference type="NCBI Taxonomy" id="1656884"/>
    <lineage>
        <taxon>Bacteria</taxon>
        <taxon>Bacillati</taxon>
        <taxon>Actinomycetota</taxon>
        <taxon>Actinomycetes</taxon>
        <taxon>Micrococcales</taxon>
        <taxon>Dermacoccaceae</taxon>
        <taxon>Metallococcus</taxon>
    </lineage>
</organism>
<sequence>MKACVVHGKGDLRLEQLPDPQPRAGEVAVRIAYGGICGSDLHYVHDGRVGDFRIQQPMVLGHEVSGTVAAIGAGVNGPAVGAPVVVHPATPDNTCPECLAGHRNVCRDTRYLGSAARMPHVQGGFSELLVVPHDQVLALPDGLDLRTAALAEPLSVALHAVNRAGTVAGQRVLVTGAGPIGALVVAVLAHRGAAEIVASDLSDTMLQIATEVGATATVRADRAEPEAWPSEVDCLIEASGSAAALSSAMPLVRRRGTIVQLGLLPPDGTLIPGNLLVTRELRMVGAFRFDGELSEAVQLLASGLAVEPIITASFPLGRFDEAFAAAGDRTRHSKVLLDMSGEHAP</sequence>
<keyword evidence="5" id="KW-0560">Oxidoreductase</keyword>
<dbReference type="InterPro" id="IPR036291">
    <property type="entry name" value="NAD(P)-bd_dom_sf"/>
</dbReference>
<dbReference type="SUPFAM" id="SSF51735">
    <property type="entry name" value="NAD(P)-binding Rossmann-fold domains"/>
    <property type="match status" value="1"/>
</dbReference>
<dbReference type="PROSITE" id="PS00059">
    <property type="entry name" value="ADH_ZINC"/>
    <property type="match status" value="1"/>
</dbReference>
<evidence type="ECO:0000256" key="4">
    <source>
        <dbReference type="ARBA" id="ARBA00022833"/>
    </source>
</evidence>
<dbReference type="Gene3D" id="3.90.180.10">
    <property type="entry name" value="Medium-chain alcohol dehydrogenases, catalytic domain"/>
    <property type="match status" value="1"/>
</dbReference>
<proteinExistence type="inferred from homology"/>
<reference evidence="8" key="1">
    <citation type="submission" date="2020-03" db="EMBL/GenBank/DDBJ databases">
        <title>Draft sequencing of Calidifontibacter sp. DB0510.</title>
        <authorList>
            <person name="Kim D.-U."/>
        </authorList>
    </citation>
    <scope>NUCLEOTIDE SEQUENCE</scope>
    <source>
        <strain evidence="8">DB0510</strain>
    </source>
</reference>
<dbReference type="AlphaFoldDB" id="A0A967B445"/>
<dbReference type="InterPro" id="IPR002328">
    <property type="entry name" value="ADH_Zn_CS"/>
</dbReference>
<evidence type="ECO:0000256" key="3">
    <source>
        <dbReference type="ARBA" id="ARBA00022723"/>
    </source>
</evidence>
<dbReference type="CDD" id="cd08232">
    <property type="entry name" value="idonate-5-DH"/>
    <property type="match status" value="1"/>
</dbReference>
<evidence type="ECO:0000256" key="1">
    <source>
        <dbReference type="ARBA" id="ARBA00001947"/>
    </source>
</evidence>
<dbReference type="Proteomes" id="UP000744769">
    <property type="component" value="Unassembled WGS sequence"/>
</dbReference>